<accession>A0A0R0HQJ9</accession>
<dbReference type="AlphaFoldDB" id="A0A0R0HQJ9"/>
<evidence type="ECO:0000313" key="2">
    <source>
        <dbReference type="EnsemblPlants" id="KRH28687"/>
    </source>
</evidence>
<dbReference type="EnsemblPlants" id="KRH28687">
    <property type="protein sequence ID" value="KRH28687"/>
    <property type="gene ID" value="GLYMA_11G069200"/>
</dbReference>
<reference evidence="1" key="3">
    <citation type="submission" date="2018-07" db="EMBL/GenBank/DDBJ databases">
        <title>WGS assembly of Glycine max.</title>
        <authorList>
            <person name="Schmutz J."/>
            <person name="Cannon S."/>
            <person name="Schlueter J."/>
            <person name="Ma J."/>
            <person name="Mitros T."/>
            <person name="Nelson W."/>
            <person name="Hyten D."/>
            <person name="Song Q."/>
            <person name="Thelen J."/>
            <person name="Cheng J."/>
            <person name="Xu D."/>
            <person name="Hellsten U."/>
            <person name="May G."/>
            <person name="Yu Y."/>
            <person name="Sakurai T."/>
            <person name="Umezawa T."/>
            <person name="Bhattacharyya M."/>
            <person name="Sandhu D."/>
            <person name="Valliyodan B."/>
            <person name="Lindquist E."/>
            <person name="Peto M."/>
            <person name="Grant D."/>
            <person name="Shu S."/>
            <person name="Goodstein D."/>
            <person name="Barry K."/>
            <person name="Futrell-Griggs M."/>
            <person name="Abernathy B."/>
            <person name="Du J."/>
            <person name="Tian Z."/>
            <person name="Zhu L."/>
            <person name="Gill N."/>
            <person name="Joshi T."/>
            <person name="Libault M."/>
            <person name="Sethuraman A."/>
            <person name="Zhang X."/>
            <person name="Shinozaki K."/>
            <person name="Nguyen H."/>
            <person name="Wing R."/>
            <person name="Cregan P."/>
            <person name="Specht J."/>
            <person name="Grimwood J."/>
            <person name="Rokhsar D."/>
            <person name="Stacey G."/>
            <person name="Shoemaker R."/>
            <person name="Jackson S."/>
        </authorList>
    </citation>
    <scope>NUCLEOTIDE SEQUENCE</scope>
    <source>
        <tissue evidence="1">Callus</tissue>
    </source>
</reference>
<evidence type="ECO:0000313" key="1">
    <source>
        <dbReference type="EMBL" id="KRH28687.1"/>
    </source>
</evidence>
<reference evidence="2" key="2">
    <citation type="submission" date="2018-02" db="UniProtKB">
        <authorList>
            <consortium name="EnsemblPlants"/>
        </authorList>
    </citation>
    <scope>IDENTIFICATION</scope>
    <source>
        <strain evidence="2">Williams 82</strain>
    </source>
</reference>
<evidence type="ECO:0000313" key="3">
    <source>
        <dbReference type="Proteomes" id="UP000008827"/>
    </source>
</evidence>
<keyword evidence="3" id="KW-1185">Reference proteome</keyword>
<name>A0A0R0HQJ9_SOYBN</name>
<reference evidence="1 2" key="1">
    <citation type="journal article" date="2010" name="Nature">
        <title>Genome sequence of the palaeopolyploid soybean.</title>
        <authorList>
            <person name="Schmutz J."/>
            <person name="Cannon S.B."/>
            <person name="Schlueter J."/>
            <person name="Ma J."/>
            <person name="Mitros T."/>
            <person name="Nelson W."/>
            <person name="Hyten D.L."/>
            <person name="Song Q."/>
            <person name="Thelen J.J."/>
            <person name="Cheng J."/>
            <person name="Xu D."/>
            <person name="Hellsten U."/>
            <person name="May G.D."/>
            <person name="Yu Y."/>
            <person name="Sakurai T."/>
            <person name="Umezawa T."/>
            <person name="Bhattacharyya M.K."/>
            <person name="Sandhu D."/>
            <person name="Valliyodan B."/>
            <person name="Lindquist E."/>
            <person name="Peto M."/>
            <person name="Grant D."/>
            <person name="Shu S."/>
            <person name="Goodstein D."/>
            <person name="Barry K."/>
            <person name="Futrell-Griggs M."/>
            <person name="Abernathy B."/>
            <person name="Du J."/>
            <person name="Tian Z."/>
            <person name="Zhu L."/>
            <person name="Gill N."/>
            <person name="Joshi T."/>
            <person name="Libault M."/>
            <person name="Sethuraman A."/>
            <person name="Zhang X.-C."/>
            <person name="Shinozaki K."/>
            <person name="Nguyen H.T."/>
            <person name="Wing R.A."/>
            <person name="Cregan P."/>
            <person name="Specht J."/>
            <person name="Grimwood J."/>
            <person name="Rokhsar D."/>
            <person name="Stacey G."/>
            <person name="Shoemaker R.C."/>
            <person name="Jackson S.A."/>
        </authorList>
    </citation>
    <scope>NUCLEOTIDE SEQUENCE [LARGE SCALE GENOMIC DNA]</scope>
    <source>
        <strain evidence="2">cv. Williams 82</strain>
        <tissue evidence="1">Callus</tissue>
    </source>
</reference>
<proteinExistence type="predicted"/>
<dbReference type="Proteomes" id="UP000008827">
    <property type="component" value="Chromosome 11"/>
</dbReference>
<gene>
    <name evidence="1" type="ORF">GLYMA_11G069200</name>
</gene>
<protein>
    <submittedName>
        <fullName evidence="1 2">Uncharacterized protein</fullName>
    </submittedName>
</protein>
<sequence length="78" mass="9045">MMLLIHHFTAFKCPKTKRALAFGFRCAIWLCRTLSQSQESLRFSLPPIFCFPAILKTRGIIQIVCFDFVSMMPSEERS</sequence>
<dbReference type="EMBL" id="CM000844">
    <property type="protein sequence ID" value="KRH28687.1"/>
    <property type="molecule type" value="Genomic_DNA"/>
</dbReference>
<dbReference type="Gramene" id="KRH28687">
    <property type="protein sequence ID" value="KRH28687"/>
    <property type="gene ID" value="GLYMA_11G069200"/>
</dbReference>
<dbReference type="InParanoid" id="A0A0R0HQJ9"/>
<organism evidence="1">
    <name type="scientific">Glycine max</name>
    <name type="common">Soybean</name>
    <name type="synonym">Glycine hispida</name>
    <dbReference type="NCBI Taxonomy" id="3847"/>
    <lineage>
        <taxon>Eukaryota</taxon>
        <taxon>Viridiplantae</taxon>
        <taxon>Streptophyta</taxon>
        <taxon>Embryophyta</taxon>
        <taxon>Tracheophyta</taxon>
        <taxon>Spermatophyta</taxon>
        <taxon>Magnoliopsida</taxon>
        <taxon>eudicotyledons</taxon>
        <taxon>Gunneridae</taxon>
        <taxon>Pentapetalae</taxon>
        <taxon>rosids</taxon>
        <taxon>fabids</taxon>
        <taxon>Fabales</taxon>
        <taxon>Fabaceae</taxon>
        <taxon>Papilionoideae</taxon>
        <taxon>50 kb inversion clade</taxon>
        <taxon>NPAAA clade</taxon>
        <taxon>indigoferoid/millettioid clade</taxon>
        <taxon>Phaseoleae</taxon>
        <taxon>Glycine</taxon>
        <taxon>Glycine subgen. Soja</taxon>
    </lineage>
</organism>